<dbReference type="Pfam" id="PF07499">
    <property type="entry name" value="RuvA_C"/>
    <property type="match status" value="1"/>
</dbReference>
<keyword evidence="8" id="KW-0378">Hydrolase</keyword>
<comment type="subunit">
    <text evidence="6">Homotetramer. Forms an RuvA(8)-RuvB(12)-Holliday junction (HJ) complex. HJ DNA is sandwiched between 2 RuvA tetramers; dsDNA enters through RuvA and exits via RuvB. An RuvB hexamer assembles on each DNA strand where it exits the tetramer. Each RuvB hexamer is contacted by two RuvA subunits (via domain III) on 2 adjacent RuvB subunits; this complex drives branch migration. In the full resolvosome a probable DNA-RuvA(4)-RuvB(12)-RuvC(2) complex forms which resolves the HJ.</text>
</comment>
<feature type="domain" description="Helix-hairpin-helix DNA-binding motif class 1" evidence="7">
    <location>
        <begin position="71"/>
        <end position="90"/>
    </location>
</feature>
<comment type="subcellular location">
    <subcellularLocation>
        <location evidence="6">Cytoplasm</location>
    </subcellularLocation>
</comment>
<dbReference type="SUPFAM" id="SSF47781">
    <property type="entry name" value="RuvA domain 2-like"/>
    <property type="match status" value="1"/>
</dbReference>
<dbReference type="GO" id="GO:0005737">
    <property type="term" value="C:cytoplasm"/>
    <property type="evidence" value="ECO:0007669"/>
    <property type="project" value="UniProtKB-SubCell"/>
</dbReference>
<dbReference type="InterPro" id="IPR011114">
    <property type="entry name" value="RuvA_C"/>
</dbReference>
<dbReference type="GO" id="GO:0006281">
    <property type="term" value="P:DNA repair"/>
    <property type="evidence" value="ECO:0007669"/>
    <property type="project" value="UniProtKB-UniRule"/>
</dbReference>
<dbReference type="GO" id="GO:0009379">
    <property type="term" value="C:Holliday junction helicase complex"/>
    <property type="evidence" value="ECO:0007669"/>
    <property type="project" value="InterPro"/>
</dbReference>
<comment type="domain">
    <text evidence="6">Has three domains with a flexible linker between the domains II and III and assumes an 'L' shape. Domain III is highly mobile and contacts RuvB.</text>
</comment>
<dbReference type="Pfam" id="PF01330">
    <property type="entry name" value="RuvA_N"/>
    <property type="match status" value="1"/>
</dbReference>
<dbReference type="AlphaFoldDB" id="A0AAE6M328"/>
<proteinExistence type="inferred from homology"/>
<feature type="region of interest" description="Domain III" evidence="6">
    <location>
        <begin position="145"/>
        <end position="194"/>
    </location>
</feature>
<dbReference type="GO" id="GO:0048476">
    <property type="term" value="C:Holliday junction resolvase complex"/>
    <property type="evidence" value="ECO:0007669"/>
    <property type="project" value="UniProtKB-UniRule"/>
</dbReference>
<dbReference type="GeneID" id="61186533"/>
<dbReference type="Pfam" id="PF14520">
    <property type="entry name" value="HHH_5"/>
    <property type="match status" value="1"/>
</dbReference>
<protein>
    <recommendedName>
        <fullName evidence="6">Holliday junction branch migration complex subunit RuvA</fullName>
    </recommendedName>
</protein>
<reference evidence="8 9" key="1">
    <citation type="submission" date="2019-06" db="EMBL/GenBank/DDBJ databases">
        <title>Genome analyses of bacteria isolated from kimchi.</title>
        <authorList>
            <person name="Lee S."/>
            <person name="Ahn S."/>
            <person name="Roh S."/>
        </authorList>
    </citation>
    <scope>NUCLEOTIDE SEQUENCE [LARGE SCALE GENOMIC DNA]</scope>
    <source>
        <strain evidence="8 9">CBA3620</strain>
    </source>
</reference>
<dbReference type="CDD" id="cd14332">
    <property type="entry name" value="UBA_RuvA_C"/>
    <property type="match status" value="1"/>
</dbReference>
<dbReference type="SUPFAM" id="SSF46929">
    <property type="entry name" value="DNA helicase RuvA subunit, C-terminal domain"/>
    <property type="match status" value="1"/>
</dbReference>
<evidence type="ECO:0000256" key="5">
    <source>
        <dbReference type="ARBA" id="ARBA00023204"/>
    </source>
</evidence>
<evidence type="ECO:0000256" key="4">
    <source>
        <dbReference type="ARBA" id="ARBA00023172"/>
    </source>
</evidence>
<dbReference type="Gene3D" id="1.10.150.20">
    <property type="entry name" value="5' to 3' exonuclease, C-terminal subdomain"/>
    <property type="match status" value="1"/>
</dbReference>
<keyword evidence="3 6" id="KW-0238">DNA-binding</keyword>
<evidence type="ECO:0000256" key="3">
    <source>
        <dbReference type="ARBA" id="ARBA00023125"/>
    </source>
</evidence>
<dbReference type="SMART" id="SM00278">
    <property type="entry name" value="HhH1"/>
    <property type="match status" value="2"/>
</dbReference>
<dbReference type="GO" id="GO:0000400">
    <property type="term" value="F:four-way junction DNA binding"/>
    <property type="evidence" value="ECO:0007669"/>
    <property type="project" value="UniProtKB-UniRule"/>
</dbReference>
<organism evidence="8 9">
    <name type="scientific">Leuconostoc carnosum</name>
    <dbReference type="NCBI Taxonomy" id="1252"/>
    <lineage>
        <taxon>Bacteria</taxon>
        <taxon>Bacillati</taxon>
        <taxon>Bacillota</taxon>
        <taxon>Bacilli</taxon>
        <taxon>Lactobacillales</taxon>
        <taxon>Lactobacillaceae</taxon>
        <taxon>Leuconostoc</taxon>
    </lineage>
</organism>
<dbReference type="InterPro" id="IPR010994">
    <property type="entry name" value="RuvA_2-like"/>
</dbReference>
<dbReference type="GO" id="GO:0016787">
    <property type="term" value="F:hydrolase activity"/>
    <property type="evidence" value="ECO:0007669"/>
    <property type="project" value="UniProtKB-KW"/>
</dbReference>
<sequence length="194" mass="21207">MYEYINGLVTNIYPAYLVIADRSGVGYKLFVANPYRFEQNVESHVYVEQVVRENELTLYGFIDENEKALFNKLINVSGIGPKSALAILANGDSEGLVNAIANEDPTYLMQFPGVGKKTAQQIVLDLKGKLDDMAVSVGMPASKAKTNQALTDALEALESLGYSAKEVAKLEKQLAANHDTTDGYIRSALKLLVK</sequence>
<evidence type="ECO:0000256" key="1">
    <source>
        <dbReference type="ARBA" id="ARBA00022490"/>
    </source>
</evidence>
<dbReference type="EMBL" id="CP042374">
    <property type="protein sequence ID" value="QEA33033.1"/>
    <property type="molecule type" value="Genomic_DNA"/>
</dbReference>
<dbReference type="GO" id="GO:0005524">
    <property type="term" value="F:ATP binding"/>
    <property type="evidence" value="ECO:0007669"/>
    <property type="project" value="InterPro"/>
</dbReference>
<gene>
    <name evidence="6 8" type="primary">ruvA</name>
    <name evidence="8" type="ORF">FGL89_02175</name>
</gene>
<evidence type="ECO:0000256" key="2">
    <source>
        <dbReference type="ARBA" id="ARBA00022763"/>
    </source>
</evidence>
<dbReference type="NCBIfam" id="TIGR00084">
    <property type="entry name" value="ruvA"/>
    <property type="match status" value="1"/>
</dbReference>
<dbReference type="Gene3D" id="1.10.8.10">
    <property type="entry name" value="DNA helicase RuvA subunit, C-terminal domain"/>
    <property type="match status" value="1"/>
</dbReference>
<dbReference type="SUPFAM" id="SSF50249">
    <property type="entry name" value="Nucleic acid-binding proteins"/>
    <property type="match status" value="1"/>
</dbReference>
<dbReference type="InterPro" id="IPR036267">
    <property type="entry name" value="RuvA_C_sf"/>
</dbReference>
<dbReference type="InterPro" id="IPR000085">
    <property type="entry name" value="RuvA"/>
</dbReference>
<dbReference type="InterPro" id="IPR013849">
    <property type="entry name" value="DNA_helicase_Holl-junc_RuvA_I"/>
</dbReference>
<comment type="caution">
    <text evidence="6">Lacks conserved residue(s) required for the propagation of feature annotation.</text>
</comment>
<keyword evidence="1 6" id="KW-0963">Cytoplasm</keyword>
<dbReference type="RefSeq" id="WP_014974039.1">
    <property type="nucleotide sequence ID" value="NZ_BPKR01000004.1"/>
</dbReference>
<keyword evidence="5 6" id="KW-0234">DNA repair</keyword>
<comment type="similarity">
    <text evidence="6">Belongs to the RuvA family.</text>
</comment>
<dbReference type="InterPro" id="IPR012340">
    <property type="entry name" value="NA-bd_OB-fold"/>
</dbReference>
<name>A0AAE6M328_LEUCA</name>
<evidence type="ECO:0000256" key="6">
    <source>
        <dbReference type="HAMAP-Rule" id="MF_00031"/>
    </source>
</evidence>
<keyword evidence="2 6" id="KW-0227">DNA damage</keyword>
<dbReference type="GO" id="GO:0006310">
    <property type="term" value="P:DNA recombination"/>
    <property type="evidence" value="ECO:0007669"/>
    <property type="project" value="UniProtKB-UniRule"/>
</dbReference>
<dbReference type="GO" id="GO:0009378">
    <property type="term" value="F:four-way junction helicase activity"/>
    <property type="evidence" value="ECO:0007669"/>
    <property type="project" value="InterPro"/>
</dbReference>
<evidence type="ECO:0000313" key="8">
    <source>
        <dbReference type="EMBL" id="QEA33033.1"/>
    </source>
</evidence>
<comment type="function">
    <text evidence="6">The RuvA-RuvB-RuvC complex processes Holliday junction (HJ) DNA during genetic recombination and DNA repair, while the RuvA-RuvB complex plays an important role in the rescue of blocked DNA replication forks via replication fork reversal (RFR). RuvA specifically binds to HJ cruciform DNA, conferring on it an open structure. The RuvB hexamer acts as an ATP-dependent pump, pulling dsDNA into and through the RuvAB complex. HJ branch migration allows RuvC to scan DNA until it finds its consensus sequence, where it cleaves and resolves the cruciform DNA.</text>
</comment>
<dbReference type="InterPro" id="IPR003583">
    <property type="entry name" value="Hlx-hairpin-Hlx_DNA-bd_motif"/>
</dbReference>
<keyword evidence="4 6" id="KW-0233">DNA recombination</keyword>
<dbReference type="Proteomes" id="UP000321332">
    <property type="component" value="Chromosome"/>
</dbReference>
<feature type="domain" description="Helix-hairpin-helix DNA-binding motif class 1" evidence="7">
    <location>
        <begin position="106"/>
        <end position="125"/>
    </location>
</feature>
<dbReference type="Gene3D" id="2.40.50.140">
    <property type="entry name" value="Nucleic acid-binding proteins"/>
    <property type="match status" value="1"/>
</dbReference>
<evidence type="ECO:0000313" key="9">
    <source>
        <dbReference type="Proteomes" id="UP000321332"/>
    </source>
</evidence>
<evidence type="ECO:0000259" key="7">
    <source>
        <dbReference type="SMART" id="SM00278"/>
    </source>
</evidence>
<dbReference type="OMA" id="ECAGVGY"/>
<dbReference type="HAMAP" id="MF_00031">
    <property type="entry name" value="DNA_HJ_migration_RuvA"/>
    <property type="match status" value="1"/>
</dbReference>
<accession>A0AAE6M328</accession>